<proteinExistence type="predicted"/>
<dbReference type="PROSITE" id="PS00644">
    <property type="entry name" value="COMPLEX1_51K_1"/>
    <property type="match status" value="1"/>
</dbReference>
<protein>
    <submittedName>
        <fullName evidence="7">NADH-quinone oxidoreductase chain 1</fullName>
        <ecNumber evidence="7">1.6.5.11</ecNumber>
    </submittedName>
</protein>
<dbReference type="Proteomes" id="UP000250245">
    <property type="component" value="Unassembled WGS sequence"/>
</dbReference>
<accession>A0A2X3BD88</accession>
<keyword evidence="1" id="KW-0004">4Fe-4S</keyword>
<dbReference type="RefSeq" id="WP_252893295.1">
    <property type="nucleotide sequence ID" value="NZ_UASJ01000005.1"/>
</dbReference>
<organism evidence="7 8">
    <name type="scientific">Mobiluncus curtisii</name>
    <dbReference type="NCBI Taxonomy" id="2051"/>
    <lineage>
        <taxon>Bacteria</taxon>
        <taxon>Bacillati</taxon>
        <taxon>Actinomycetota</taxon>
        <taxon>Actinomycetes</taxon>
        <taxon>Actinomycetales</taxon>
        <taxon>Actinomycetaceae</taxon>
        <taxon>Mobiluncus</taxon>
    </lineage>
</organism>
<keyword evidence="3" id="KW-0408">Iron</keyword>
<dbReference type="InterPro" id="IPR001949">
    <property type="entry name" value="NADH-UbQ_OxRdtase_51kDa_CS"/>
</dbReference>
<dbReference type="GO" id="GO:0010181">
    <property type="term" value="F:FMN binding"/>
    <property type="evidence" value="ECO:0007669"/>
    <property type="project" value="InterPro"/>
</dbReference>
<dbReference type="InterPro" id="IPR037225">
    <property type="entry name" value="Nuo51_FMN-bd_sf"/>
</dbReference>
<evidence type="ECO:0000313" key="7">
    <source>
        <dbReference type="EMBL" id="SQC01592.1"/>
    </source>
</evidence>
<dbReference type="InterPro" id="IPR050837">
    <property type="entry name" value="ComplexI_51kDa_subunit"/>
</dbReference>
<dbReference type="GO" id="GO:0045333">
    <property type="term" value="P:cellular respiration"/>
    <property type="evidence" value="ECO:0007669"/>
    <property type="project" value="TreeGrafter"/>
</dbReference>
<evidence type="ECO:0000256" key="5">
    <source>
        <dbReference type="SAM" id="MobiDB-lite"/>
    </source>
</evidence>
<dbReference type="PANTHER" id="PTHR11780">
    <property type="entry name" value="NADH-UBIQUINONE OXIDOREDUCTASE FLAVOPROTEIN 1 NDUFV1"/>
    <property type="match status" value="1"/>
</dbReference>
<gene>
    <name evidence="7" type="primary">nqo1_5</name>
    <name evidence="7" type="ORF">NCTC11820_01984</name>
</gene>
<keyword evidence="7" id="KW-0560">Oxidoreductase</keyword>
<dbReference type="PANTHER" id="PTHR11780:SF10">
    <property type="entry name" value="NADH DEHYDROGENASE [UBIQUINONE] FLAVOPROTEIN 1, MITOCHONDRIAL"/>
    <property type="match status" value="1"/>
</dbReference>
<name>A0A2X3BD88_9ACTO</name>
<dbReference type="Gene3D" id="3.40.50.11540">
    <property type="entry name" value="NADH-ubiquinone oxidoreductase 51kDa subunit"/>
    <property type="match status" value="1"/>
</dbReference>
<keyword evidence="2" id="KW-0479">Metal-binding</keyword>
<dbReference type="EC" id="1.6.5.11" evidence="7"/>
<dbReference type="SUPFAM" id="SSF142019">
    <property type="entry name" value="Nqo1 FMN-binding domain-like"/>
    <property type="match status" value="1"/>
</dbReference>
<dbReference type="Pfam" id="PF01512">
    <property type="entry name" value="Complex1_51K"/>
    <property type="match status" value="1"/>
</dbReference>
<feature type="region of interest" description="Disordered" evidence="5">
    <location>
        <begin position="1"/>
        <end position="31"/>
    </location>
</feature>
<evidence type="ECO:0000256" key="4">
    <source>
        <dbReference type="ARBA" id="ARBA00023014"/>
    </source>
</evidence>
<dbReference type="InterPro" id="IPR011538">
    <property type="entry name" value="Nuo51_FMN-bd"/>
</dbReference>
<evidence type="ECO:0000259" key="6">
    <source>
        <dbReference type="Pfam" id="PF01512"/>
    </source>
</evidence>
<evidence type="ECO:0000256" key="2">
    <source>
        <dbReference type="ARBA" id="ARBA00022723"/>
    </source>
</evidence>
<evidence type="ECO:0000313" key="8">
    <source>
        <dbReference type="Proteomes" id="UP000250245"/>
    </source>
</evidence>
<dbReference type="EMBL" id="UASJ01000005">
    <property type="protein sequence ID" value="SQC01592.1"/>
    <property type="molecule type" value="Genomic_DNA"/>
</dbReference>
<dbReference type="GO" id="GO:0008137">
    <property type="term" value="F:NADH dehydrogenase (ubiquinone) activity"/>
    <property type="evidence" value="ECO:0007669"/>
    <property type="project" value="InterPro"/>
</dbReference>
<reference evidence="7 8" key="1">
    <citation type="submission" date="2018-06" db="EMBL/GenBank/DDBJ databases">
        <authorList>
            <consortium name="Pathogen Informatics"/>
            <person name="Doyle S."/>
        </authorList>
    </citation>
    <scope>NUCLEOTIDE SEQUENCE [LARGE SCALE GENOMIC DNA]</scope>
    <source>
        <strain evidence="7 8">NCTC11820</strain>
    </source>
</reference>
<keyword evidence="4" id="KW-0411">Iron-sulfur</keyword>
<dbReference type="GO" id="GO:0003954">
    <property type="term" value="F:NADH dehydrogenase activity"/>
    <property type="evidence" value="ECO:0007669"/>
    <property type="project" value="TreeGrafter"/>
</dbReference>
<sequence length="134" mass="14303">MNADESEPGTCKDIPQIMANPARPHRGDGNLFARDSLRTRFRVSARRSDPPAAPTAGCYPEATEAGLLGDLKITAHSGAGAYICGEETALLDSLEGRRRTPAVETARFPAAQGLYARPTVINNVETISQVAGYF</sequence>
<dbReference type="AlphaFoldDB" id="A0A2X3BD88"/>
<evidence type="ECO:0000256" key="3">
    <source>
        <dbReference type="ARBA" id="ARBA00023004"/>
    </source>
</evidence>
<evidence type="ECO:0000256" key="1">
    <source>
        <dbReference type="ARBA" id="ARBA00022485"/>
    </source>
</evidence>
<dbReference type="GO" id="GO:0046872">
    <property type="term" value="F:metal ion binding"/>
    <property type="evidence" value="ECO:0007669"/>
    <property type="project" value="UniProtKB-KW"/>
</dbReference>
<dbReference type="GO" id="GO:0051539">
    <property type="term" value="F:4 iron, 4 sulfur cluster binding"/>
    <property type="evidence" value="ECO:0007669"/>
    <property type="project" value="UniProtKB-KW"/>
</dbReference>
<feature type="domain" description="NADH-ubiquinone oxidoreductase 51kDa subunit FMN-binding" evidence="6">
    <location>
        <begin position="1"/>
        <end position="131"/>
    </location>
</feature>